<proteinExistence type="predicted"/>
<dbReference type="GO" id="GO:0015074">
    <property type="term" value="P:DNA integration"/>
    <property type="evidence" value="ECO:0007669"/>
    <property type="project" value="InterPro"/>
</dbReference>
<dbReference type="Pfam" id="PF00665">
    <property type="entry name" value="rve"/>
    <property type="match status" value="1"/>
</dbReference>
<evidence type="ECO:0000259" key="1">
    <source>
        <dbReference type="PROSITE" id="PS50994"/>
    </source>
</evidence>
<organism evidence="2 3">
    <name type="scientific">Vitis vinifera</name>
    <name type="common">Grape</name>
    <dbReference type="NCBI Taxonomy" id="29760"/>
    <lineage>
        <taxon>Eukaryota</taxon>
        <taxon>Viridiplantae</taxon>
        <taxon>Streptophyta</taxon>
        <taxon>Embryophyta</taxon>
        <taxon>Tracheophyta</taxon>
        <taxon>Spermatophyta</taxon>
        <taxon>Magnoliopsida</taxon>
        <taxon>eudicotyledons</taxon>
        <taxon>Gunneridae</taxon>
        <taxon>Pentapetalae</taxon>
        <taxon>rosids</taxon>
        <taxon>Vitales</taxon>
        <taxon>Vitaceae</taxon>
        <taxon>Viteae</taxon>
        <taxon>Vitis</taxon>
    </lineage>
</organism>
<comment type="caution">
    <text evidence="2">The sequence shown here is derived from an EMBL/GenBank/DDBJ whole genome shotgun (WGS) entry which is preliminary data.</text>
</comment>
<dbReference type="InterPro" id="IPR012337">
    <property type="entry name" value="RNaseH-like_sf"/>
</dbReference>
<dbReference type="InterPro" id="IPR041588">
    <property type="entry name" value="Integrase_H2C2"/>
</dbReference>
<dbReference type="GO" id="GO:0003676">
    <property type="term" value="F:nucleic acid binding"/>
    <property type="evidence" value="ECO:0007669"/>
    <property type="project" value="InterPro"/>
</dbReference>
<sequence>MLGGSCSLVFHIANYLLQENFQIIRKCVPEEEQQGILSHCHENARGGHFGYQKIAMRVLQLGFYWPSLFKMSTPCLIFFYVWGIDFMGPFPMSFGYSYILVGVDYVSKWVEAIPCKHYDHRMVLKFLKENIFSRFGVPKAIISDRGTYFCNKPFETLLAKYGVKHKVATPYHPQTSGQVELANREIKNILMKSIGKACHLLVELEYEAWWGNHKLNMDLSRAGLKRFLDLDELEELRNDVYINSKIEKERLKRGDFKVVGHILKDSCQRKTLKKKIHQGIWHTLVKISQGMRKFRRILSFLPTCHQGLLSDARCSQHCLLRATQITDRDLSTRSSILIRRPSDRSLSSETLMAYYRDLILLRKKLPPGMLIVDGATFQPLSLTAFGIEEEALEGGHIPLLFPRLLCQILEHMGCPTEPQHERRRILPTEQGELLTETITPAPASPNSAQLVPMPEAISAASPMTPIVPSVVPTTFEHSITISVLEFRSLVATLQTLSTTHTALFQQMVEMRSQQNQQTAILRQIQQHLGLLPPPQPDLLASSKPLAPVEDTIPAEDTTTAKVQISPPSGGHHRCHCFS</sequence>
<gene>
    <name evidence="2" type="primary">pol_1244</name>
    <name evidence="2" type="ORF">CK203_050887</name>
</gene>
<evidence type="ECO:0000313" key="3">
    <source>
        <dbReference type="Proteomes" id="UP000288805"/>
    </source>
</evidence>
<dbReference type="InterPro" id="IPR001584">
    <property type="entry name" value="Integrase_cat-core"/>
</dbReference>
<name>A0A438GQX0_VITVI</name>
<dbReference type="InterPro" id="IPR052160">
    <property type="entry name" value="Gypsy_RT_Integrase-like"/>
</dbReference>
<evidence type="ECO:0000313" key="2">
    <source>
        <dbReference type="EMBL" id="RVW74609.1"/>
    </source>
</evidence>
<dbReference type="AlphaFoldDB" id="A0A438GQX0"/>
<dbReference type="Pfam" id="PF17921">
    <property type="entry name" value="Integrase_H2C2"/>
    <property type="match status" value="1"/>
</dbReference>
<protein>
    <submittedName>
        <fullName evidence="2">Pol polyprotein</fullName>
    </submittedName>
</protein>
<dbReference type="EMBL" id="QGNW01000367">
    <property type="protein sequence ID" value="RVW74609.1"/>
    <property type="molecule type" value="Genomic_DNA"/>
</dbReference>
<dbReference type="Gene3D" id="3.30.420.10">
    <property type="entry name" value="Ribonuclease H-like superfamily/Ribonuclease H"/>
    <property type="match status" value="1"/>
</dbReference>
<dbReference type="InterPro" id="IPR036397">
    <property type="entry name" value="RNaseH_sf"/>
</dbReference>
<dbReference type="SUPFAM" id="SSF53098">
    <property type="entry name" value="Ribonuclease H-like"/>
    <property type="match status" value="1"/>
</dbReference>
<dbReference type="PROSITE" id="PS50994">
    <property type="entry name" value="INTEGRASE"/>
    <property type="match status" value="1"/>
</dbReference>
<dbReference type="Proteomes" id="UP000288805">
    <property type="component" value="Unassembled WGS sequence"/>
</dbReference>
<feature type="domain" description="Integrase catalytic" evidence="1">
    <location>
        <begin position="70"/>
        <end position="192"/>
    </location>
</feature>
<reference evidence="2 3" key="1">
    <citation type="journal article" date="2018" name="PLoS Genet.">
        <title>Population sequencing reveals clonal diversity and ancestral inbreeding in the grapevine cultivar Chardonnay.</title>
        <authorList>
            <person name="Roach M.J."/>
            <person name="Johnson D.L."/>
            <person name="Bohlmann J."/>
            <person name="van Vuuren H.J."/>
            <person name="Jones S.J."/>
            <person name="Pretorius I.S."/>
            <person name="Schmidt S.A."/>
            <person name="Borneman A.R."/>
        </authorList>
    </citation>
    <scope>NUCLEOTIDE SEQUENCE [LARGE SCALE GENOMIC DNA]</scope>
    <source>
        <strain evidence="3">cv. Chardonnay</strain>
        <tissue evidence="2">Leaf</tissue>
    </source>
</reference>
<accession>A0A438GQX0</accession>
<dbReference type="Gene3D" id="1.10.340.70">
    <property type="match status" value="1"/>
</dbReference>
<dbReference type="PANTHER" id="PTHR47266">
    <property type="entry name" value="ENDONUCLEASE-RELATED"/>
    <property type="match status" value="1"/>
</dbReference>